<dbReference type="Proteomes" id="UP000732377">
    <property type="component" value="Unassembled WGS sequence"/>
</dbReference>
<dbReference type="AlphaFoldDB" id="A0A953I7K9"/>
<dbReference type="InterPro" id="IPR013670">
    <property type="entry name" value="EcoEI_R_C_dom"/>
</dbReference>
<evidence type="ECO:0000313" key="2">
    <source>
        <dbReference type="EMBL" id="MBY6278307.1"/>
    </source>
</evidence>
<feature type="non-terminal residue" evidence="2">
    <location>
        <position position="1"/>
    </location>
</feature>
<comment type="caution">
    <text evidence="2">The sequence shown here is derived from an EMBL/GenBank/DDBJ whole genome shotgun (WGS) entry which is preliminary data.</text>
</comment>
<dbReference type="EMBL" id="PIUK01000437">
    <property type="protein sequence ID" value="MBY6278307.1"/>
    <property type="molecule type" value="Genomic_DNA"/>
</dbReference>
<name>A0A953I7K9_SYMTR</name>
<protein>
    <recommendedName>
        <fullName evidence="1">EcoEI R protein C-terminal domain-containing protein</fullName>
    </recommendedName>
</protein>
<dbReference type="GO" id="GO:0003677">
    <property type="term" value="F:DNA binding"/>
    <property type="evidence" value="ECO:0007669"/>
    <property type="project" value="InterPro"/>
</dbReference>
<feature type="domain" description="EcoEI R protein C-terminal" evidence="1">
    <location>
        <begin position="2"/>
        <end position="59"/>
    </location>
</feature>
<dbReference type="GO" id="GO:0006304">
    <property type="term" value="P:DNA modification"/>
    <property type="evidence" value="ECO:0007669"/>
    <property type="project" value="InterPro"/>
</dbReference>
<evidence type="ECO:0000313" key="3">
    <source>
        <dbReference type="Proteomes" id="UP000732377"/>
    </source>
</evidence>
<sequence>KKWLERIEKQLLQEYVLHPDPEKAFEYEPFKSHGGFKQLNKIFDGQLAHIVREINYNLYNYHSKKEQA</sequence>
<accession>A0A953I7K9</accession>
<dbReference type="GO" id="GO:0003824">
    <property type="term" value="F:catalytic activity"/>
    <property type="evidence" value="ECO:0007669"/>
    <property type="project" value="InterPro"/>
</dbReference>
<organism evidence="2 3">
    <name type="scientific">Symbiobacterium thermophilum</name>
    <dbReference type="NCBI Taxonomy" id="2734"/>
    <lineage>
        <taxon>Bacteria</taxon>
        <taxon>Bacillati</taxon>
        <taxon>Bacillota</taxon>
        <taxon>Clostridia</taxon>
        <taxon>Eubacteriales</taxon>
        <taxon>Symbiobacteriaceae</taxon>
        <taxon>Symbiobacterium</taxon>
    </lineage>
</organism>
<gene>
    <name evidence="2" type="ORF">CWE10_19490</name>
</gene>
<dbReference type="Pfam" id="PF08463">
    <property type="entry name" value="EcoEI_R_C"/>
    <property type="match status" value="1"/>
</dbReference>
<reference evidence="2" key="1">
    <citation type="submission" date="2017-11" db="EMBL/GenBank/DDBJ databases">
        <title>Three new genomes from thermophilic consortium.</title>
        <authorList>
            <person name="Quaggio R."/>
            <person name="Amgarten D."/>
            <person name="Setubal J.C."/>
        </authorList>
    </citation>
    <scope>NUCLEOTIDE SEQUENCE</scope>
    <source>
        <strain evidence="2">ZCTH01-B2</strain>
    </source>
</reference>
<evidence type="ECO:0000259" key="1">
    <source>
        <dbReference type="Pfam" id="PF08463"/>
    </source>
</evidence>
<dbReference type="RefSeq" id="WP_273381739.1">
    <property type="nucleotide sequence ID" value="NZ_PIUK01000437.1"/>
</dbReference>
<proteinExistence type="predicted"/>